<dbReference type="GO" id="GO:0003677">
    <property type="term" value="F:DNA binding"/>
    <property type="evidence" value="ECO:0007669"/>
    <property type="project" value="UniProtKB-KW"/>
</dbReference>
<evidence type="ECO:0000313" key="4">
    <source>
        <dbReference type="Proteomes" id="UP000267250"/>
    </source>
</evidence>
<dbReference type="PANTHER" id="PTHR46797">
    <property type="entry name" value="HTH-TYPE TRANSCRIPTIONAL REGULATOR"/>
    <property type="match status" value="1"/>
</dbReference>
<dbReference type="InterPro" id="IPR001387">
    <property type="entry name" value="Cro/C1-type_HTH"/>
</dbReference>
<protein>
    <recommendedName>
        <fullName evidence="2">HTH cro/C1-type domain-containing protein</fullName>
    </recommendedName>
</protein>
<dbReference type="OrthoDB" id="9805856at2"/>
<evidence type="ECO:0000259" key="2">
    <source>
        <dbReference type="PROSITE" id="PS50943"/>
    </source>
</evidence>
<feature type="domain" description="HTH cro/C1-type" evidence="2">
    <location>
        <begin position="12"/>
        <end position="66"/>
    </location>
</feature>
<dbReference type="Pfam" id="PF01381">
    <property type="entry name" value="HTH_3"/>
    <property type="match status" value="1"/>
</dbReference>
<dbReference type="InterPro" id="IPR010982">
    <property type="entry name" value="Lambda_DNA-bd_dom_sf"/>
</dbReference>
<name>A0A3Q9HNR9_9FIRM</name>
<dbReference type="KEGG" id="aft:BBF96_01410"/>
<organism evidence="3 4">
    <name type="scientific">Anoxybacter fermentans</name>
    <dbReference type="NCBI Taxonomy" id="1323375"/>
    <lineage>
        <taxon>Bacteria</taxon>
        <taxon>Bacillati</taxon>
        <taxon>Bacillota</taxon>
        <taxon>Clostridia</taxon>
        <taxon>Halanaerobiales</taxon>
        <taxon>Anoxybacter</taxon>
    </lineage>
</organism>
<evidence type="ECO:0000256" key="1">
    <source>
        <dbReference type="ARBA" id="ARBA00023125"/>
    </source>
</evidence>
<sequence length="170" mass="20061">MTEELKILGKKLVRYRKKYGLTLEDVGKVIGISKSHISKLENGNANPLFKTLLRIAKFMNVPVYYLFMPIEEMNHQNFVDRVKRRLEELEWDLEKLQELTRINYLCLVDMMEGNVTLTANEMEQIAEVLDLEMKSFQEMKLELFEDLLLEFGLNNSQISNIISYLKEHLK</sequence>
<dbReference type="PANTHER" id="PTHR46797:SF1">
    <property type="entry name" value="METHYLPHOSPHONATE SYNTHASE"/>
    <property type="match status" value="1"/>
</dbReference>
<proteinExistence type="predicted"/>
<dbReference type="RefSeq" id="WP_127015498.1">
    <property type="nucleotide sequence ID" value="NZ_CP016379.1"/>
</dbReference>
<dbReference type="AlphaFoldDB" id="A0A3Q9HNR9"/>
<dbReference type="SMART" id="SM00530">
    <property type="entry name" value="HTH_XRE"/>
    <property type="match status" value="2"/>
</dbReference>
<dbReference type="Proteomes" id="UP000267250">
    <property type="component" value="Chromosome"/>
</dbReference>
<dbReference type="CDD" id="cd00093">
    <property type="entry name" value="HTH_XRE"/>
    <property type="match status" value="1"/>
</dbReference>
<gene>
    <name evidence="3" type="ORF">BBF96_01410</name>
</gene>
<reference evidence="3 4" key="1">
    <citation type="submission" date="2016-07" db="EMBL/GenBank/DDBJ databases">
        <title>Genome and transcriptome analysis of iron-reducing fermentative bacteria Anoxybacter fermentans.</title>
        <authorList>
            <person name="Zeng X."/>
            <person name="Shao Z."/>
        </authorList>
    </citation>
    <scope>NUCLEOTIDE SEQUENCE [LARGE SCALE GENOMIC DNA]</scope>
    <source>
        <strain evidence="3 4">DY22613</strain>
    </source>
</reference>
<dbReference type="EMBL" id="CP016379">
    <property type="protein sequence ID" value="AZR72168.1"/>
    <property type="molecule type" value="Genomic_DNA"/>
</dbReference>
<dbReference type="SUPFAM" id="SSF47413">
    <property type="entry name" value="lambda repressor-like DNA-binding domains"/>
    <property type="match status" value="1"/>
</dbReference>
<keyword evidence="1" id="KW-0238">DNA-binding</keyword>
<dbReference type="Gene3D" id="1.10.260.40">
    <property type="entry name" value="lambda repressor-like DNA-binding domains"/>
    <property type="match status" value="1"/>
</dbReference>
<dbReference type="InterPro" id="IPR050807">
    <property type="entry name" value="TransReg_Diox_bact_type"/>
</dbReference>
<evidence type="ECO:0000313" key="3">
    <source>
        <dbReference type="EMBL" id="AZR72168.1"/>
    </source>
</evidence>
<keyword evidence="4" id="KW-1185">Reference proteome</keyword>
<dbReference type="GO" id="GO:0005829">
    <property type="term" value="C:cytosol"/>
    <property type="evidence" value="ECO:0007669"/>
    <property type="project" value="TreeGrafter"/>
</dbReference>
<dbReference type="PROSITE" id="PS50943">
    <property type="entry name" value="HTH_CROC1"/>
    <property type="match status" value="1"/>
</dbReference>
<dbReference type="GO" id="GO:0003700">
    <property type="term" value="F:DNA-binding transcription factor activity"/>
    <property type="evidence" value="ECO:0007669"/>
    <property type="project" value="TreeGrafter"/>
</dbReference>
<accession>A0A3Q9HNR9</accession>